<organism evidence="13 14">
    <name type="scientific">Parthenolecanium corni</name>
    <dbReference type="NCBI Taxonomy" id="536013"/>
    <lineage>
        <taxon>Eukaryota</taxon>
        <taxon>Metazoa</taxon>
        <taxon>Ecdysozoa</taxon>
        <taxon>Arthropoda</taxon>
        <taxon>Hexapoda</taxon>
        <taxon>Insecta</taxon>
        <taxon>Pterygota</taxon>
        <taxon>Neoptera</taxon>
        <taxon>Paraneoptera</taxon>
        <taxon>Hemiptera</taxon>
        <taxon>Sternorrhyncha</taxon>
        <taxon>Coccoidea</taxon>
        <taxon>Coccidae</taxon>
        <taxon>Parthenolecanium</taxon>
    </lineage>
</organism>
<evidence type="ECO:0000256" key="9">
    <source>
        <dbReference type="ARBA" id="ARBA00023242"/>
    </source>
</evidence>
<dbReference type="InterPro" id="IPR001628">
    <property type="entry name" value="Znf_hrmn_rcpt"/>
</dbReference>
<dbReference type="Pfam" id="PF00105">
    <property type="entry name" value="zf-C4"/>
    <property type="match status" value="1"/>
</dbReference>
<comment type="subcellular location">
    <subcellularLocation>
        <location evidence="1">Nucleus</location>
    </subcellularLocation>
</comment>
<dbReference type="SMART" id="SM00399">
    <property type="entry name" value="ZnF_C4"/>
    <property type="match status" value="1"/>
</dbReference>
<dbReference type="Gene3D" id="3.30.50.10">
    <property type="entry name" value="Erythroid Transcription Factor GATA-1, subunit A"/>
    <property type="match status" value="2"/>
</dbReference>
<evidence type="ECO:0000256" key="1">
    <source>
        <dbReference type="ARBA" id="ARBA00004123"/>
    </source>
</evidence>
<evidence type="ECO:0000256" key="6">
    <source>
        <dbReference type="ARBA" id="ARBA00023125"/>
    </source>
</evidence>
<keyword evidence="14" id="KW-1185">Reference proteome</keyword>
<dbReference type="PANTHER" id="PTHR24082">
    <property type="entry name" value="NUCLEAR HORMONE RECEPTOR"/>
    <property type="match status" value="1"/>
</dbReference>
<keyword evidence="7" id="KW-0804">Transcription</keyword>
<feature type="domain" description="Nuclear receptor" evidence="12">
    <location>
        <begin position="62"/>
        <end position="137"/>
    </location>
</feature>
<dbReference type="GO" id="GO:0004879">
    <property type="term" value="F:nuclear receptor activity"/>
    <property type="evidence" value="ECO:0007669"/>
    <property type="project" value="TreeGrafter"/>
</dbReference>
<evidence type="ECO:0000256" key="3">
    <source>
        <dbReference type="ARBA" id="ARBA00022771"/>
    </source>
</evidence>
<evidence type="ECO:0000256" key="2">
    <source>
        <dbReference type="ARBA" id="ARBA00022723"/>
    </source>
</evidence>
<dbReference type="CDD" id="cd00202">
    <property type="entry name" value="ZnF_GATA"/>
    <property type="match status" value="1"/>
</dbReference>
<gene>
    <name evidence="13" type="ORF">V9T40_010885</name>
</gene>
<comment type="caution">
    <text evidence="13">The sequence shown here is derived from an EMBL/GenBank/DDBJ whole genome shotgun (WGS) entry which is preliminary data.</text>
</comment>
<accession>A0AAN9T5T5</accession>
<dbReference type="AlphaFoldDB" id="A0AAN9T5T5"/>
<dbReference type="GO" id="GO:0090575">
    <property type="term" value="C:RNA polymerase II transcription regulator complex"/>
    <property type="evidence" value="ECO:0007669"/>
    <property type="project" value="TreeGrafter"/>
</dbReference>
<sequence length="312" mass="34877">MTILYCFTVAGFTDCSSLYYEDDQDQDQKFDIAKLAENLEVNFSQSPVSGSRSNTKDPLKDPPRCDVCGDKSIGKQYGAYTCDGCKSFFRRSVRSRSLYSCLHGGNCKITIMSRNHCRHCRMKKCVEVGMRSEGDHECKSENSDGCNVAQLPNKLQDISDSSSFSNEYKIFLSANAAFQSYLGYEDESPGSSGSLSYRPVGETQQKIEFYQFIRNKSQKVSCSETTGGSKIPLHEMVLEMDMSKKGARTPCANCGVTQTTLWRRNAEGDSVCNPCGLYYKLKGVNRPLTLKSGCIKSRRRRQVKGKRESCPS</sequence>
<evidence type="ECO:0000256" key="10">
    <source>
        <dbReference type="PROSITE-ProRule" id="PRU00094"/>
    </source>
</evidence>
<evidence type="ECO:0000256" key="8">
    <source>
        <dbReference type="ARBA" id="ARBA00023170"/>
    </source>
</evidence>
<keyword evidence="5" id="KW-0805">Transcription regulation</keyword>
<dbReference type="GO" id="GO:0000978">
    <property type="term" value="F:RNA polymerase II cis-regulatory region sequence-specific DNA binding"/>
    <property type="evidence" value="ECO:0007669"/>
    <property type="project" value="TreeGrafter"/>
</dbReference>
<dbReference type="CDD" id="cd06916">
    <property type="entry name" value="NR_DBD_like"/>
    <property type="match status" value="1"/>
</dbReference>
<dbReference type="GO" id="GO:0045944">
    <property type="term" value="P:positive regulation of transcription by RNA polymerase II"/>
    <property type="evidence" value="ECO:0007669"/>
    <property type="project" value="TreeGrafter"/>
</dbReference>
<dbReference type="EMBL" id="JBBCAQ010000037">
    <property type="protein sequence ID" value="KAK7573694.1"/>
    <property type="molecule type" value="Genomic_DNA"/>
</dbReference>
<dbReference type="GO" id="GO:0000122">
    <property type="term" value="P:negative regulation of transcription by RNA polymerase II"/>
    <property type="evidence" value="ECO:0007669"/>
    <property type="project" value="TreeGrafter"/>
</dbReference>
<dbReference type="SUPFAM" id="SSF57716">
    <property type="entry name" value="Glucocorticoid receptor-like (DNA-binding domain)"/>
    <property type="match status" value="2"/>
</dbReference>
<evidence type="ECO:0000313" key="13">
    <source>
        <dbReference type="EMBL" id="KAK7573694.1"/>
    </source>
</evidence>
<dbReference type="InterPro" id="IPR013088">
    <property type="entry name" value="Znf_NHR/GATA"/>
</dbReference>
<evidence type="ECO:0000313" key="14">
    <source>
        <dbReference type="Proteomes" id="UP001367676"/>
    </source>
</evidence>
<keyword evidence="6" id="KW-0238">DNA-binding</keyword>
<proteinExistence type="predicted"/>
<feature type="domain" description="GATA-type" evidence="11">
    <location>
        <begin position="245"/>
        <end position="298"/>
    </location>
</feature>
<dbReference type="InterPro" id="IPR000679">
    <property type="entry name" value="Znf_GATA"/>
</dbReference>
<dbReference type="PRINTS" id="PR00619">
    <property type="entry name" value="GATAZNFINGER"/>
</dbReference>
<evidence type="ECO:0000259" key="12">
    <source>
        <dbReference type="PROSITE" id="PS51030"/>
    </source>
</evidence>
<evidence type="ECO:0000256" key="4">
    <source>
        <dbReference type="ARBA" id="ARBA00022833"/>
    </source>
</evidence>
<protein>
    <submittedName>
        <fullName evidence="13">Uncharacterized protein</fullName>
    </submittedName>
</protein>
<dbReference type="PRINTS" id="PR00047">
    <property type="entry name" value="STROIDFINGER"/>
</dbReference>
<dbReference type="Pfam" id="PF00320">
    <property type="entry name" value="GATA"/>
    <property type="match status" value="1"/>
</dbReference>
<keyword evidence="3 10" id="KW-0863">Zinc-finger</keyword>
<name>A0AAN9T5T5_9HEMI</name>
<reference evidence="13 14" key="1">
    <citation type="submission" date="2024-03" db="EMBL/GenBank/DDBJ databases">
        <title>Adaptation during the transition from Ophiocordyceps entomopathogen to insect associate is accompanied by gene loss and intensified selection.</title>
        <authorList>
            <person name="Ward C.M."/>
            <person name="Onetto C.A."/>
            <person name="Borneman A.R."/>
        </authorList>
    </citation>
    <scope>NUCLEOTIDE SEQUENCE [LARGE SCALE GENOMIC DNA]</scope>
    <source>
        <strain evidence="13">AWRI1</strain>
        <tissue evidence="13">Single Adult Female</tissue>
    </source>
</reference>
<dbReference type="PROSITE" id="PS50114">
    <property type="entry name" value="GATA_ZN_FINGER_2"/>
    <property type="match status" value="1"/>
</dbReference>
<evidence type="ECO:0000256" key="5">
    <source>
        <dbReference type="ARBA" id="ARBA00023015"/>
    </source>
</evidence>
<keyword evidence="4" id="KW-0862">Zinc</keyword>
<dbReference type="GO" id="GO:0008270">
    <property type="term" value="F:zinc ion binding"/>
    <property type="evidence" value="ECO:0007669"/>
    <property type="project" value="UniProtKB-KW"/>
</dbReference>
<keyword evidence="8" id="KW-0675">Receptor</keyword>
<dbReference type="PANTHER" id="PTHR24082:SF507">
    <property type="entry name" value="BILE ACID RECEPTOR-RELATED"/>
    <property type="match status" value="1"/>
</dbReference>
<evidence type="ECO:0000256" key="7">
    <source>
        <dbReference type="ARBA" id="ARBA00023163"/>
    </source>
</evidence>
<dbReference type="PROSITE" id="PS51030">
    <property type="entry name" value="NUCLEAR_REC_DBD_2"/>
    <property type="match status" value="1"/>
</dbReference>
<dbReference type="SMART" id="SM00401">
    <property type="entry name" value="ZnF_GATA"/>
    <property type="match status" value="1"/>
</dbReference>
<keyword evidence="2" id="KW-0479">Metal-binding</keyword>
<dbReference type="InterPro" id="IPR050234">
    <property type="entry name" value="Nuclear_hormone_rcpt_NR1"/>
</dbReference>
<evidence type="ECO:0000259" key="11">
    <source>
        <dbReference type="PROSITE" id="PS50114"/>
    </source>
</evidence>
<dbReference type="GO" id="GO:0030154">
    <property type="term" value="P:cell differentiation"/>
    <property type="evidence" value="ECO:0007669"/>
    <property type="project" value="TreeGrafter"/>
</dbReference>
<keyword evidence="9" id="KW-0539">Nucleus</keyword>
<dbReference type="Proteomes" id="UP001367676">
    <property type="component" value="Unassembled WGS sequence"/>
</dbReference>